<accession>A0A8S5SZQ0</accession>
<sequence length="42" mass="4857">MGKDVRNVVEIANIRLIYLMLKIRMILLTENILALEELKTGD</sequence>
<protein>
    <submittedName>
        <fullName evidence="1">Uncharacterized protein</fullName>
    </submittedName>
</protein>
<proteinExistence type="predicted"/>
<name>A0A8S5SZQ0_9CAUD</name>
<evidence type="ECO:0000313" key="1">
    <source>
        <dbReference type="EMBL" id="DAF56175.1"/>
    </source>
</evidence>
<dbReference type="EMBL" id="BK032709">
    <property type="protein sequence ID" value="DAF56175.1"/>
    <property type="molecule type" value="Genomic_DNA"/>
</dbReference>
<organism evidence="1">
    <name type="scientific">Siphoviridae sp. ctL4w2</name>
    <dbReference type="NCBI Taxonomy" id="2827844"/>
    <lineage>
        <taxon>Viruses</taxon>
        <taxon>Duplodnaviria</taxon>
        <taxon>Heunggongvirae</taxon>
        <taxon>Uroviricota</taxon>
        <taxon>Caudoviricetes</taxon>
    </lineage>
</organism>
<reference evidence="1" key="1">
    <citation type="journal article" date="2021" name="Proc. Natl. Acad. Sci. U.S.A.">
        <title>A Catalog of Tens of Thousands of Viruses from Human Metagenomes Reveals Hidden Associations with Chronic Diseases.</title>
        <authorList>
            <person name="Tisza M.J."/>
            <person name="Buck C.B."/>
        </authorList>
    </citation>
    <scope>NUCLEOTIDE SEQUENCE</scope>
    <source>
        <strain evidence="1">CtL4w2</strain>
    </source>
</reference>